<evidence type="ECO:0000313" key="2">
    <source>
        <dbReference type="EMBL" id="MDM8325956.1"/>
    </source>
</evidence>
<evidence type="ECO:0000313" key="3">
    <source>
        <dbReference type="Proteomes" id="UP001169458"/>
    </source>
</evidence>
<feature type="region of interest" description="Disordered" evidence="1">
    <location>
        <begin position="116"/>
        <end position="141"/>
    </location>
</feature>
<reference evidence="3" key="2">
    <citation type="submission" date="2023-07" db="EMBL/GenBank/DDBJ databases">
        <title>Identification and characterization of horizontal gene transfer across gut microbiota members of farm animals based on homology search.</title>
        <authorList>
            <person name="Schwarzerova J."/>
            <person name="Nykrynova M."/>
            <person name="Jureckova K."/>
            <person name="Cejkova D."/>
            <person name="Rychlik I."/>
        </authorList>
    </citation>
    <scope>NUCLEOTIDE SEQUENCE [LARGE SCALE GENOMIC DNA]</scope>
    <source>
        <strain evidence="3">109_WCHN</strain>
    </source>
</reference>
<protein>
    <submittedName>
        <fullName evidence="2">PcfK-like family protein</fullName>
    </submittedName>
</protein>
<keyword evidence="3" id="KW-1185">Reference proteome</keyword>
<proteinExistence type="predicted"/>
<dbReference type="Pfam" id="PF14058">
    <property type="entry name" value="PcfK"/>
    <property type="match status" value="1"/>
</dbReference>
<dbReference type="InterPro" id="IPR025624">
    <property type="entry name" value="PcfK"/>
</dbReference>
<reference evidence="2 3" key="1">
    <citation type="submission" date="2023-06" db="EMBL/GenBank/DDBJ databases">
        <authorList>
            <person name="Zeman M."/>
            <person name="Kubasova T."/>
            <person name="Jahodarova E."/>
            <person name="Nykrynova M."/>
            <person name="Rychlik I."/>
        </authorList>
    </citation>
    <scope>NUCLEOTIDE SEQUENCE [LARGE SCALE GENOMIC DNA]</scope>
    <source>
        <strain evidence="2 3">109_WCHN</strain>
    </source>
</reference>
<dbReference type="EMBL" id="JAUDEN010000024">
    <property type="protein sequence ID" value="MDM8325956.1"/>
    <property type="molecule type" value="Genomic_DNA"/>
</dbReference>
<organism evidence="2 3">
    <name type="scientific">Bacteroides gallinaceum</name>
    <dbReference type="NCBI Taxonomy" id="1462571"/>
    <lineage>
        <taxon>Bacteria</taxon>
        <taxon>Pseudomonadati</taxon>
        <taxon>Bacteroidota</taxon>
        <taxon>Bacteroidia</taxon>
        <taxon>Bacteroidales</taxon>
        <taxon>Bacteroidaceae</taxon>
        <taxon>Bacteroides</taxon>
    </lineage>
</organism>
<dbReference type="RefSeq" id="WP_087207535.1">
    <property type="nucleotide sequence ID" value="NZ_JACJJF010000010.1"/>
</dbReference>
<dbReference type="Proteomes" id="UP001169458">
    <property type="component" value="Unassembled WGS sequence"/>
</dbReference>
<feature type="compositionally biased region" description="Polar residues" evidence="1">
    <location>
        <begin position="129"/>
        <end position="141"/>
    </location>
</feature>
<evidence type="ECO:0000256" key="1">
    <source>
        <dbReference type="SAM" id="MobiDB-lite"/>
    </source>
</evidence>
<comment type="caution">
    <text evidence="2">The sequence shown here is derived from an EMBL/GenBank/DDBJ whole genome shotgun (WGS) entry which is preliminary data.</text>
</comment>
<sequence>MKGTEHFKEIIKSYLDQRAKEDELFRAKYETTARTIDDVVTFILHEVKNSGCCGFSDSEIYSMAVHAIDEPDLEIGKPLQCSVVVNHHIELTEEEKSEQRALALKRYQDEELRKIQARNARPKAHKPQPESQPTLSLFDNF</sequence>
<name>A0ABT7VI19_9BACE</name>
<gene>
    <name evidence="2" type="ORF">QUW60_12090</name>
</gene>
<accession>A0ABT7VI19</accession>